<comment type="subcellular location">
    <subcellularLocation>
        <location evidence="1 7">Cell membrane</location>
        <topology evidence="1 7">Multi-pass membrane protein</topology>
    </subcellularLocation>
</comment>
<keyword evidence="5 7" id="KW-1133">Transmembrane helix</keyword>
<evidence type="ECO:0000256" key="6">
    <source>
        <dbReference type="ARBA" id="ARBA00023136"/>
    </source>
</evidence>
<dbReference type="PANTHER" id="PTHR43744">
    <property type="entry name" value="ABC TRANSPORTER PERMEASE PROTEIN MG189-RELATED-RELATED"/>
    <property type="match status" value="1"/>
</dbReference>
<dbReference type="Pfam" id="PF00528">
    <property type="entry name" value="BPD_transp_1"/>
    <property type="match status" value="1"/>
</dbReference>
<dbReference type="AlphaFoldDB" id="A0A4V6PIG9"/>
<feature type="transmembrane region" description="Helical" evidence="7">
    <location>
        <begin position="179"/>
        <end position="206"/>
    </location>
</feature>
<evidence type="ECO:0000259" key="8">
    <source>
        <dbReference type="PROSITE" id="PS50928"/>
    </source>
</evidence>
<keyword evidence="2 7" id="KW-0813">Transport</keyword>
<name>A0A4V6PIG9_9BACL</name>
<feature type="transmembrane region" description="Helical" evidence="7">
    <location>
        <begin position="261"/>
        <end position="280"/>
    </location>
</feature>
<dbReference type="SUPFAM" id="SSF161098">
    <property type="entry name" value="MetI-like"/>
    <property type="match status" value="1"/>
</dbReference>
<protein>
    <submittedName>
        <fullName evidence="9">Carbohydrate ABC transporter permease</fullName>
    </submittedName>
</protein>
<evidence type="ECO:0000256" key="7">
    <source>
        <dbReference type="RuleBase" id="RU363032"/>
    </source>
</evidence>
<evidence type="ECO:0000313" key="10">
    <source>
        <dbReference type="Proteomes" id="UP000295636"/>
    </source>
</evidence>
<feature type="transmembrane region" description="Helical" evidence="7">
    <location>
        <begin position="111"/>
        <end position="132"/>
    </location>
</feature>
<reference evidence="9 10" key="1">
    <citation type="submission" date="2019-03" db="EMBL/GenBank/DDBJ databases">
        <title>This is whole genome sequence of Paenibacillus sp MS74 strain.</title>
        <authorList>
            <person name="Trinh H.N."/>
        </authorList>
    </citation>
    <scope>NUCLEOTIDE SEQUENCE [LARGE SCALE GENOMIC DNA]</scope>
    <source>
        <strain evidence="9 10">MS74</strain>
    </source>
</reference>
<organism evidence="9 10">
    <name type="scientific">Paenibacillus piri</name>
    <dbReference type="NCBI Taxonomy" id="2547395"/>
    <lineage>
        <taxon>Bacteria</taxon>
        <taxon>Bacillati</taxon>
        <taxon>Bacillota</taxon>
        <taxon>Bacilli</taxon>
        <taxon>Bacillales</taxon>
        <taxon>Paenibacillaceae</taxon>
        <taxon>Paenibacillus</taxon>
    </lineage>
</organism>
<keyword evidence="3" id="KW-1003">Cell membrane</keyword>
<comment type="caution">
    <text evidence="9">The sequence shown here is derived from an EMBL/GenBank/DDBJ whole genome shotgun (WGS) entry which is preliminary data.</text>
</comment>
<comment type="similarity">
    <text evidence="7">Belongs to the binding-protein-dependent transport system permease family.</text>
</comment>
<keyword evidence="6 7" id="KW-0472">Membrane</keyword>
<dbReference type="OrthoDB" id="9810086at2"/>
<sequence length="295" mass="33479">MTQTRKTTAEKLGEGSLYLFMIVIAVVTLYPFWNQVVTSISDESTLYNTGVVLFPSKLSFESYHVIFQYKAIWSGYGNTILRTILGVSLSLTFTALFAYPLSKQDLPFNRTITSFVLFTMLFSGGLIPNYLLVKNLGIFNSIWALVLPSMISAFNALIMRNFFRSIPDSLEESARVDGAGYFFIFRKIIVPLSKPVIATVALWIAVQHWNAWFDALIYITDPKKQVLQVVLRKIIVDNNMDQLNAMLYQLDQKDMFSTRQLQATVIMFSVIPMLAVYPFVQKYFVKGVMIGAVKG</sequence>
<dbReference type="PROSITE" id="PS50928">
    <property type="entry name" value="ABC_TM1"/>
    <property type="match status" value="1"/>
</dbReference>
<dbReference type="InterPro" id="IPR035906">
    <property type="entry name" value="MetI-like_sf"/>
</dbReference>
<gene>
    <name evidence="9" type="ORF">E1757_17220</name>
</gene>
<feature type="transmembrane region" description="Helical" evidence="7">
    <location>
        <begin position="80"/>
        <end position="99"/>
    </location>
</feature>
<evidence type="ECO:0000256" key="3">
    <source>
        <dbReference type="ARBA" id="ARBA00022475"/>
    </source>
</evidence>
<evidence type="ECO:0000256" key="1">
    <source>
        <dbReference type="ARBA" id="ARBA00004651"/>
    </source>
</evidence>
<keyword evidence="4 7" id="KW-0812">Transmembrane</keyword>
<dbReference type="InterPro" id="IPR000515">
    <property type="entry name" value="MetI-like"/>
</dbReference>
<dbReference type="EMBL" id="SMRT01000008">
    <property type="protein sequence ID" value="TDF96144.1"/>
    <property type="molecule type" value="Genomic_DNA"/>
</dbReference>
<proteinExistence type="inferred from homology"/>
<dbReference type="RefSeq" id="WP_133230290.1">
    <property type="nucleotide sequence ID" value="NZ_SMRT01000008.1"/>
</dbReference>
<evidence type="ECO:0000313" key="9">
    <source>
        <dbReference type="EMBL" id="TDF96144.1"/>
    </source>
</evidence>
<keyword evidence="10" id="KW-1185">Reference proteome</keyword>
<feature type="domain" description="ABC transmembrane type-1" evidence="8">
    <location>
        <begin position="76"/>
        <end position="277"/>
    </location>
</feature>
<feature type="transmembrane region" description="Helical" evidence="7">
    <location>
        <begin position="138"/>
        <end position="158"/>
    </location>
</feature>
<dbReference type="GO" id="GO:0055085">
    <property type="term" value="P:transmembrane transport"/>
    <property type="evidence" value="ECO:0007669"/>
    <property type="project" value="InterPro"/>
</dbReference>
<dbReference type="Gene3D" id="1.10.3720.10">
    <property type="entry name" value="MetI-like"/>
    <property type="match status" value="1"/>
</dbReference>
<evidence type="ECO:0000256" key="5">
    <source>
        <dbReference type="ARBA" id="ARBA00022989"/>
    </source>
</evidence>
<dbReference type="Proteomes" id="UP000295636">
    <property type="component" value="Unassembled WGS sequence"/>
</dbReference>
<dbReference type="CDD" id="cd06261">
    <property type="entry name" value="TM_PBP2"/>
    <property type="match status" value="1"/>
</dbReference>
<evidence type="ECO:0000256" key="4">
    <source>
        <dbReference type="ARBA" id="ARBA00022692"/>
    </source>
</evidence>
<feature type="transmembrane region" description="Helical" evidence="7">
    <location>
        <begin position="12"/>
        <end position="33"/>
    </location>
</feature>
<dbReference type="GO" id="GO:0005886">
    <property type="term" value="C:plasma membrane"/>
    <property type="evidence" value="ECO:0007669"/>
    <property type="project" value="UniProtKB-SubCell"/>
</dbReference>
<dbReference type="PANTHER" id="PTHR43744:SF9">
    <property type="entry name" value="POLYGALACTURONAN_RHAMNOGALACTURONAN TRANSPORT SYSTEM PERMEASE PROTEIN YTCP"/>
    <property type="match status" value="1"/>
</dbReference>
<evidence type="ECO:0000256" key="2">
    <source>
        <dbReference type="ARBA" id="ARBA00022448"/>
    </source>
</evidence>
<accession>A0A4V6PIG9</accession>